<reference evidence="1" key="1">
    <citation type="submission" date="2021-06" db="EMBL/GenBank/DDBJ databases">
        <authorList>
            <person name="Hodson N. C."/>
            <person name="Mongue J. A."/>
            <person name="Jaron S. K."/>
        </authorList>
    </citation>
    <scope>NUCLEOTIDE SEQUENCE</scope>
</reference>
<evidence type="ECO:0000313" key="2">
    <source>
        <dbReference type="Proteomes" id="UP000708208"/>
    </source>
</evidence>
<dbReference type="Proteomes" id="UP000708208">
    <property type="component" value="Unassembled WGS sequence"/>
</dbReference>
<protein>
    <submittedName>
        <fullName evidence="1">Uncharacterized protein</fullName>
    </submittedName>
</protein>
<comment type="caution">
    <text evidence="1">The sequence shown here is derived from an EMBL/GenBank/DDBJ whole genome shotgun (WGS) entry which is preliminary data.</text>
</comment>
<evidence type="ECO:0000313" key="1">
    <source>
        <dbReference type="EMBL" id="CAG7835201.1"/>
    </source>
</evidence>
<proteinExistence type="predicted"/>
<accession>A0A8J2Q5V9</accession>
<keyword evidence="2" id="KW-1185">Reference proteome</keyword>
<organism evidence="1 2">
    <name type="scientific">Allacma fusca</name>
    <dbReference type="NCBI Taxonomy" id="39272"/>
    <lineage>
        <taxon>Eukaryota</taxon>
        <taxon>Metazoa</taxon>
        <taxon>Ecdysozoa</taxon>
        <taxon>Arthropoda</taxon>
        <taxon>Hexapoda</taxon>
        <taxon>Collembola</taxon>
        <taxon>Symphypleona</taxon>
        <taxon>Sminthuridae</taxon>
        <taxon>Allacma</taxon>
    </lineage>
</organism>
<dbReference type="AlphaFoldDB" id="A0A8J2Q5V9"/>
<sequence length="238" mass="26165">MAGNQNPQGKASVWDNLERLKNQGGCYGRVGNTMKLSGTLIQAIEQTNTPSVGSIINSSYVATEGSVSSTVIIPGNDSEKSAPAVGLLADDIDIRGSDNLSIQNTETIVKETNQTPTLVINPMAVDLKKIQKKVQMKLDELGKDDVDVPVQEFFRMELTKLHQQTADPDKLATELFSLKVLNSYQLEKVKAQETNTDKNGIIYDYVSKRTEIDDFLLALHNNGNYCVLELIEKMATIS</sequence>
<gene>
    <name evidence="1" type="ORF">AFUS01_LOCUS44604</name>
</gene>
<name>A0A8J2Q5V9_9HEXA</name>
<dbReference type="EMBL" id="CAJVCH010570561">
    <property type="protein sequence ID" value="CAG7835201.1"/>
    <property type="molecule type" value="Genomic_DNA"/>
</dbReference>